<evidence type="ECO:0000313" key="2">
    <source>
        <dbReference type="EMBL" id="CEM50739.1"/>
    </source>
</evidence>
<dbReference type="EMBL" id="CDMZ01004739">
    <property type="protein sequence ID" value="CEM50739.1"/>
    <property type="molecule type" value="Genomic_DNA"/>
</dbReference>
<name>A0A0G4I1H3_9ALVE</name>
<proteinExistence type="predicted"/>
<sequence length="530" mass="57562">MTCCMHLPFATGGGLFAFVPSGVEWNQGEVNWGPSDWDQFYEYKERAAEIFNRTTECLWEKEGEGGMMLWDRSFDSFSLSHSLRSLFFPSPEKSSRMFGGKEFGKNFESPHEWVGSLYRQKGPCLPEWRHDPLSVSTRIDTAILVLHARDFIPMLQLPEQFRAALNRLAPPLLPALPDVSACTQQSPTTPLPSTELLLQHGGCAKKRERLGLASLLAFEAERERRRLTGEAFLFLLPPALQTSSLSATVAATAAAAAAQAPSFVTFPASSSPLALACSTTLTANGGLTVPLQSGGDGPSDSLSPPLTDGVRRVKGMEVLEKGREAKKEERRGLLRFLVDSAVTVQEEDEETSPNESDAKRGIQSLCCMTTLRQSGVMSAAAGRHREGELKGKRREKPKSIASLSLAAESTAASSSVSSSSSSCAAVAVTDPANASAFNLSSACPLLSGRRVKRGGPLSAEGTSQERTEQLDAARRRIEEREAASKILVEREEKEKGGQEKRASTFMKTKKRPWSLSSFFEVFSFAACVAL</sequence>
<evidence type="ECO:0000256" key="1">
    <source>
        <dbReference type="SAM" id="MobiDB-lite"/>
    </source>
</evidence>
<organism evidence="2">
    <name type="scientific">Chromera velia CCMP2878</name>
    <dbReference type="NCBI Taxonomy" id="1169474"/>
    <lineage>
        <taxon>Eukaryota</taxon>
        <taxon>Sar</taxon>
        <taxon>Alveolata</taxon>
        <taxon>Colpodellida</taxon>
        <taxon>Chromeraceae</taxon>
        <taxon>Chromera</taxon>
    </lineage>
</organism>
<protein>
    <submittedName>
        <fullName evidence="2">Uncharacterized protein</fullName>
    </submittedName>
</protein>
<feature type="region of interest" description="Disordered" evidence="1">
    <location>
        <begin position="376"/>
        <end position="398"/>
    </location>
</feature>
<dbReference type="VEuPathDB" id="CryptoDB:Cvel_10160"/>
<accession>A0A0G4I1H3</accession>
<feature type="region of interest" description="Disordered" evidence="1">
    <location>
        <begin position="288"/>
        <end position="307"/>
    </location>
</feature>
<reference evidence="2" key="1">
    <citation type="submission" date="2014-11" db="EMBL/GenBank/DDBJ databases">
        <authorList>
            <person name="Otto D Thomas"/>
            <person name="Naeem Raeece"/>
        </authorList>
    </citation>
    <scope>NUCLEOTIDE SEQUENCE</scope>
</reference>
<dbReference type="AlphaFoldDB" id="A0A0G4I1H3"/>
<feature type="compositionally biased region" description="Low complexity" evidence="1">
    <location>
        <begin position="290"/>
        <end position="307"/>
    </location>
</feature>
<gene>
    <name evidence="2" type="ORF">Cvel_10160</name>
</gene>